<evidence type="ECO:0000259" key="4">
    <source>
        <dbReference type="Pfam" id="PF13193"/>
    </source>
</evidence>
<dbReference type="InterPro" id="IPR025110">
    <property type="entry name" value="AMP-bd_C"/>
</dbReference>
<keyword evidence="2" id="KW-0436">Ligase</keyword>
<protein>
    <submittedName>
        <fullName evidence="5">Long-chain acyl-CoA synthetase</fullName>
    </submittedName>
</protein>
<dbReference type="Pfam" id="PF13193">
    <property type="entry name" value="AMP-binding_C"/>
    <property type="match status" value="1"/>
</dbReference>
<name>A0A285GS85_9ACTN</name>
<proteinExistence type="inferred from homology"/>
<feature type="domain" description="AMP-dependent synthetase/ligase" evidence="3">
    <location>
        <begin position="8"/>
        <end position="364"/>
    </location>
</feature>
<dbReference type="PANTHER" id="PTHR43767">
    <property type="entry name" value="LONG-CHAIN-FATTY-ACID--COA LIGASE"/>
    <property type="match status" value="1"/>
</dbReference>
<dbReference type="InterPro" id="IPR045851">
    <property type="entry name" value="AMP-bd_C_sf"/>
</dbReference>
<organism evidence="5 6">
    <name type="scientific">Paractinoplanes atraurantiacus</name>
    <dbReference type="NCBI Taxonomy" id="1036182"/>
    <lineage>
        <taxon>Bacteria</taxon>
        <taxon>Bacillati</taxon>
        <taxon>Actinomycetota</taxon>
        <taxon>Actinomycetes</taxon>
        <taxon>Micromonosporales</taxon>
        <taxon>Micromonosporaceae</taxon>
        <taxon>Paractinoplanes</taxon>
    </lineage>
</organism>
<dbReference type="RefSeq" id="WP_097319193.1">
    <property type="nucleotide sequence ID" value="NZ_OBDY01000002.1"/>
</dbReference>
<dbReference type="Pfam" id="PF00501">
    <property type="entry name" value="AMP-binding"/>
    <property type="match status" value="1"/>
</dbReference>
<reference evidence="5 6" key="1">
    <citation type="submission" date="2017-09" db="EMBL/GenBank/DDBJ databases">
        <authorList>
            <person name="Ehlers B."/>
            <person name="Leendertz F.H."/>
        </authorList>
    </citation>
    <scope>NUCLEOTIDE SEQUENCE [LARGE SCALE GENOMIC DNA]</scope>
    <source>
        <strain evidence="5 6">CGMCC 4.6857</strain>
    </source>
</reference>
<gene>
    <name evidence="5" type="ORF">SAMN05421748_102462</name>
</gene>
<dbReference type="EMBL" id="OBDY01000002">
    <property type="protein sequence ID" value="SNY26104.1"/>
    <property type="molecule type" value="Genomic_DNA"/>
</dbReference>
<evidence type="ECO:0000256" key="2">
    <source>
        <dbReference type="ARBA" id="ARBA00022598"/>
    </source>
</evidence>
<evidence type="ECO:0000313" key="5">
    <source>
        <dbReference type="EMBL" id="SNY26104.1"/>
    </source>
</evidence>
<dbReference type="AlphaFoldDB" id="A0A285GS85"/>
<evidence type="ECO:0000259" key="3">
    <source>
        <dbReference type="Pfam" id="PF00501"/>
    </source>
</evidence>
<dbReference type="PROSITE" id="PS00455">
    <property type="entry name" value="AMP_BINDING"/>
    <property type="match status" value="1"/>
</dbReference>
<accession>A0A285GS85</accession>
<sequence length="496" mass="53522">MLNLSMVLQDSARNHPDHVAVVSAGRTWTYAEVEAEANRVAGLLAGHGVEPGDRVALSCPNLAWYPIVYFGALKAGAVVVPVNVLLKRQEIAYQLADSGAKAFLCFEGTEGFAAFEMTDGCEHFFAIGHDGVETFVGRSPVFETVLRRETDPAMILYTSGTSGRPKGAVLSHANLLFNVAAADMLLGNSPRRDVHLVVLPLFHSFGTTVNLNAGFASASTLVMMPRFDAAAALDAMVACDVTFFAGVPTMYWALLNALDDSVDAAAIGRNLRVAVSAGSALPVTIIEEVRKRFGVTVLESYGLSETSPAATITRPGEPPRPGSVGVPIWGVDVKLVDENDVTVEGPDRIGEIVIRGHNVMLGYHNRPEETALALRGGWMHTGDLGRRDSDGWYYLVDRLKDMIIRGGYNVYPREIEEVLAQHPQVSMAAVIGVPDAGLGEEIKAVVVRRPGATVTEEELVAWGRERMAAYKYPRVIEFTAEIPLTATGKPLKRALR</sequence>
<dbReference type="InterPro" id="IPR050237">
    <property type="entry name" value="ATP-dep_AMP-bd_enzyme"/>
</dbReference>
<dbReference type="PANTHER" id="PTHR43767:SF12">
    <property type="entry name" value="AMP-DEPENDENT SYNTHETASE AND LIGASE"/>
    <property type="match status" value="1"/>
</dbReference>
<dbReference type="Gene3D" id="3.40.50.12780">
    <property type="entry name" value="N-terminal domain of ligase-like"/>
    <property type="match status" value="1"/>
</dbReference>
<dbReference type="InterPro" id="IPR042099">
    <property type="entry name" value="ANL_N_sf"/>
</dbReference>
<evidence type="ECO:0000313" key="6">
    <source>
        <dbReference type="Proteomes" id="UP000219612"/>
    </source>
</evidence>
<dbReference type="FunFam" id="3.30.300.30:FF:000008">
    <property type="entry name" value="2,3-dihydroxybenzoate-AMP ligase"/>
    <property type="match status" value="1"/>
</dbReference>
<dbReference type="InterPro" id="IPR020845">
    <property type="entry name" value="AMP-binding_CS"/>
</dbReference>
<feature type="domain" description="AMP-binding enzyme C-terminal" evidence="4">
    <location>
        <begin position="414"/>
        <end position="489"/>
    </location>
</feature>
<keyword evidence="6" id="KW-1185">Reference proteome</keyword>
<evidence type="ECO:0000256" key="1">
    <source>
        <dbReference type="ARBA" id="ARBA00006432"/>
    </source>
</evidence>
<dbReference type="SUPFAM" id="SSF56801">
    <property type="entry name" value="Acetyl-CoA synthetase-like"/>
    <property type="match status" value="1"/>
</dbReference>
<dbReference type="Gene3D" id="3.30.300.30">
    <property type="match status" value="1"/>
</dbReference>
<comment type="similarity">
    <text evidence="1">Belongs to the ATP-dependent AMP-binding enzyme family.</text>
</comment>
<dbReference type="OrthoDB" id="9803968at2"/>
<dbReference type="Proteomes" id="UP000219612">
    <property type="component" value="Unassembled WGS sequence"/>
</dbReference>
<dbReference type="InterPro" id="IPR000873">
    <property type="entry name" value="AMP-dep_synth/lig_dom"/>
</dbReference>
<dbReference type="GO" id="GO:0016877">
    <property type="term" value="F:ligase activity, forming carbon-sulfur bonds"/>
    <property type="evidence" value="ECO:0007669"/>
    <property type="project" value="UniProtKB-ARBA"/>
</dbReference>
<dbReference type="CDD" id="cd05936">
    <property type="entry name" value="FC-FACS_FadD_like"/>
    <property type="match status" value="1"/>
</dbReference>